<keyword evidence="5" id="KW-0560">Oxidoreductase</keyword>
<evidence type="ECO:0000259" key="6">
    <source>
        <dbReference type="Pfam" id="PF00881"/>
    </source>
</evidence>
<protein>
    <recommendedName>
        <fullName evidence="6">Nitroreductase domain-containing protein</fullName>
    </recommendedName>
</protein>
<organism evidence="7">
    <name type="scientific">marine sediment metagenome</name>
    <dbReference type="NCBI Taxonomy" id="412755"/>
    <lineage>
        <taxon>unclassified sequences</taxon>
        <taxon>metagenomes</taxon>
        <taxon>ecological metagenomes</taxon>
    </lineage>
</organism>
<proteinExistence type="inferred from homology"/>
<sequence length="354" mass="39356">MDEKNQENHTLDLIKNRRTIRAYDPRPLTQEEVDTIIHGAMRAPTAGNLMMYSIIQVSDQKLKDKLVKTCDNQPLIAKAPLVLLFLADVQRWWDYFKISQVEEKCKEIGKEFQTPQESDLLLACCDALIAAQNSVITAEALGIGSCYIGDIMEDVLTFEGVQDPSTLISYETLNNFMTAKRSIRRYKKKKVPRNVMEKVMTSMSQAPTGANIRTLRCKIISDEKTIKQLSDSVMDVLIAASNAKYGEGAKRAREMGFDAIFYRAPHVLIIHSKNPGDATNAVIALTRGTLSAQSLGLASCWIGLAKGVLSSHKDIKEKITGIKGNVWGVIILGYPAARYFHAPPRPLIKTKGLD</sequence>
<evidence type="ECO:0000313" key="7">
    <source>
        <dbReference type="EMBL" id="GAG59796.1"/>
    </source>
</evidence>
<keyword evidence="4" id="KW-0288">FMN</keyword>
<dbReference type="AlphaFoldDB" id="X1AIF8"/>
<evidence type="ECO:0000256" key="3">
    <source>
        <dbReference type="ARBA" id="ARBA00022630"/>
    </source>
</evidence>
<evidence type="ECO:0000256" key="2">
    <source>
        <dbReference type="ARBA" id="ARBA00007118"/>
    </source>
</evidence>
<feature type="non-terminal residue" evidence="7">
    <location>
        <position position="354"/>
    </location>
</feature>
<reference evidence="7" key="1">
    <citation type="journal article" date="2014" name="Front. Microbiol.">
        <title>High frequency of phylogenetically diverse reductive dehalogenase-homologous genes in deep subseafloor sedimentary metagenomes.</title>
        <authorList>
            <person name="Kawai M."/>
            <person name="Futagami T."/>
            <person name="Toyoda A."/>
            <person name="Takaki Y."/>
            <person name="Nishi S."/>
            <person name="Hori S."/>
            <person name="Arai W."/>
            <person name="Tsubouchi T."/>
            <person name="Morono Y."/>
            <person name="Uchiyama I."/>
            <person name="Ito T."/>
            <person name="Fujiyama A."/>
            <person name="Inagaki F."/>
            <person name="Takami H."/>
        </authorList>
    </citation>
    <scope>NUCLEOTIDE SEQUENCE</scope>
    <source>
        <strain evidence="7">Expedition CK06-06</strain>
    </source>
</reference>
<comment type="similarity">
    <text evidence="2">Belongs to the nitroreductase family.</text>
</comment>
<dbReference type="GO" id="GO:0016491">
    <property type="term" value="F:oxidoreductase activity"/>
    <property type="evidence" value="ECO:0007669"/>
    <property type="project" value="UniProtKB-KW"/>
</dbReference>
<dbReference type="SUPFAM" id="SSF55469">
    <property type="entry name" value="FMN-dependent nitroreductase-like"/>
    <property type="match status" value="2"/>
</dbReference>
<dbReference type="PANTHER" id="PTHR43673:SF2">
    <property type="entry name" value="NITROREDUCTASE"/>
    <property type="match status" value="1"/>
</dbReference>
<dbReference type="PANTHER" id="PTHR43673">
    <property type="entry name" value="NAD(P)H NITROREDUCTASE YDGI-RELATED"/>
    <property type="match status" value="1"/>
</dbReference>
<feature type="domain" description="Nitroreductase" evidence="6">
    <location>
        <begin position="179"/>
        <end position="334"/>
    </location>
</feature>
<evidence type="ECO:0000256" key="4">
    <source>
        <dbReference type="ARBA" id="ARBA00022643"/>
    </source>
</evidence>
<gene>
    <name evidence="7" type="ORF">S01H4_03837</name>
</gene>
<keyword evidence="3" id="KW-0285">Flavoprotein</keyword>
<dbReference type="Gene3D" id="3.40.109.10">
    <property type="entry name" value="NADH Oxidase"/>
    <property type="match status" value="2"/>
</dbReference>
<comment type="caution">
    <text evidence="7">The sequence shown here is derived from an EMBL/GenBank/DDBJ whole genome shotgun (WGS) entry which is preliminary data.</text>
</comment>
<name>X1AIF8_9ZZZZ</name>
<comment type="cofactor">
    <cofactor evidence="1">
        <name>FMN</name>
        <dbReference type="ChEBI" id="CHEBI:58210"/>
    </cofactor>
</comment>
<accession>X1AIF8</accession>
<dbReference type="InterPro" id="IPR000415">
    <property type="entry name" value="Nitroreductase-like"/>
</dbReference>
<evidence type="ECO:0000256" key="1">
    <source>
        <dbReference type="ARBA" id="ARBA00001917"/>
    </source>
</evidence>
<feature type="domain" description="Nitroreductase" evidence="6">
    <location>
        <begin position="14"/>
        <end position="155"/>
    </location>
</feature>
<dbReference type="InterPro" id="IPR029479">
    <property type="entry name" value="Nitroreductase"/>
</dbReference>
<dbReference type="Pfam" id="PF00881">
    <property type="entry name" value="Nitroreductase"/>
    <property type="match status" value="2"/>
</dbReference>
<evidence type="ECO:0000256" key="5">
    <source>
        <dbReference type="ARBA" id="ARBA00023002"/>
    </source>
</evidence>
<dbReference type="EMBL" id="BART01000976">
    <property type="protein sequence ID" value="GAG59796.1"/>
    <property type="molecule type" value="Genomic_DNA"/>
</dbReference>